<organism evidence="2 3">
    <name type="scientific">Williamsia sterculiae</name>
    <dbReference type="NCBI Taxonomy" id="1344003"/>
    <lineage>
        <taxon>Bacteria</taxon>
        <taxon>Bacillati</taxon>
        <taxon>Actinomycetota</taxon>
        <taxon>Actinomycetes</taxon>
        <taxon>Mycobacteriales</taxon>
        <taxon>Nocardiaceae</taxon>
        <taxon>Williamsia</taxon>
    </lineage>
</organism>
<keyword evidence="1" id="KW-0732">Signal</keyword>
<evidence type="ECO:0000313" key="3">
    <source>
        <dbReference type="Proteomes" id="UP000186218"/>
    </source>
</evidence>
<feature type="chain" id="PRO_5012862520" description="DUF3558 domain-containing protein" evidence="1">
    <location>
        <begin position="28"/>
        <end position="211"/>
    </location>
</feature>
<reference evidence="2 3" key="1">
    <citation type="submission" date="2017-01" db="EMBL/GenBank/DDBJ databases">
        <authorList>
            <person name="Mah S.A."/>
            <person name="Swanson W.J."/>
            <person name="Moy G.W."/>
            <person name="Vacquier V.D."/>
        </authorList>
    </citation>
    <scope>NUCLEOTIDE SEQUENCE [LARGE SCALE GENOMIC DNA]</scope>
    <source>
        <strain evidence="2 3">CPCC 203464</strain>
    </source>
</reference>
<proteinExistence type="predicted"/>
<sequence>MRSRYSIPVSTALILGSVLTFLTSCEANHSPITEHATSSTLIPQTKIQTFTTATPVPLPFATTKTKRWNSANNGTPYEPCNALTPASLLASKILPETIQDAASVDGQTIRGCMWDRTSTGAGFSQVVVNSASLTAYKHNEPDNFLADIEQNGRTIGVATSATQCFTYVQSYRSGVITAFYMGSVNPESYEELCQNAIRFTRANLQRIPIGN</sequence>
<evidence type="ECO:0008006" key="4">
    <source>
        <dbReference type="Google" id="ProtNLM"/>
    </source>
</evidence>
<dbReference type="AlphaFoldDB" id="A0A1N7GVD9"/>
<evidence type="ECO:0000256" key="1">
    <source>
        <dbReference type="SAM" id="SignalP"/>
    </source>
</evidence>
<accession>A0A1N7GVD9</accession>
<protein>
    <recommendedName>
        <fullName evidence="4">DUF3558 domain-containing protein</fullName>
    </recommendedName>
</protein>
<dbReference type="PROSITE" id="PS51257">
    <property type="entry name" value="PROKAR_LIPOPROTEIN"/>
    <property type="match status" value="1"/>
</dbReference>
<evidence type="ECO:0000313" key="2">
    <source>
        <dbReference type="EMBL" id="SIS16573.1"/>
    </source>
</evidence>
<dbReference type="EMBL" id="FTNT01000010">
    <property type="protein sequence ID" value="SIS16573.1"/>
    <property type="molecule type" value="Genomic_DNA"/>
</dbReference>
<keyword evidence="3" id="KW-1185">Reference proteome</keyword>
<dbReference type="OrthoDB" id="4473371at2"/>
<dbReference type="InterPro" id="IPR024520">
    <property type="entry name" value="DUF3558"/>
</dbReference>
<gene>
    <name evidence="2" type="ORF">SAMN05445060_3134</name>
</gene>
<dbReference type="Proteomes" id="UP000186218">
    <property type="component" value="Unassembled WGS sequence"/>
</dbReference>
<dbReference type="RefSeq" id="WP_076481280.1">
    <property type="nucleotide sequence ID" value="NZ_FTNT01000010.1"/>
</dbReference>
<feature type="signal peptide" evidence="1">
    <location>
        <begin position="1"/>
        <end position="27"/>
    </location>
</feature>
<dbReference type="Pfam" id="PF12079">
    <property type="entry name" value="DUF3558"/>
    <property type="match status" value="1"/>
</dbReference>
<name>A0A1N7GVD9_9NOCA</name>